<sequence length="72" mass="8389">MMSLSVALVDEGRQQVSFRCFPPPRKPTTSLSWWFLRRRPNGESQSTAPPNQKIDRSRGMMKGLRDDEETRH</sequence>
<dbReference type="EMBL" id="QGKX02001347">
    <property type="protein sequence ID" value="KAF3525800.1"/>
    <property type="molecule type" value="Genomic_DNA"/>
</dbReference>
<proteinExistence type="predicted"/>
<feature type="region of interest" description="Disordered" evidence="1">
    <location>
        <begin position="39"/>
        <end position="72"/>
    </location>
</feature>
<evidence type="ECO:0000313" key="3">
    <source>
        <dbReference type="Proteomes" id="UP000712600"/>
    </source>
</evidence>
<name>A0A8S9Q1H5_BRACR</name>
<evidence type="ECO:0000313" key="2">
    <source>
        <dbReference type="EMBL" id="KAF3525800.1"/>
    </source>
</evidence>
<reference evidence="2" key="1">
    <citation type="submission" date="2019-12" db="EMBL/GenBank/DDBJ databases">
        <title>Genome sequencing and annotation of Brassica cretica.</title>
        <authorList>
            <person name="Studholme D.J."/>
            <person name="Sarris P."/>
        </authorList>
    </citation>
    <scope>NUCLEOTIDE SEQUENCE</scope>
    <source>
        <strain evidence="2">PFS-109/04</strain>
        <tissue evidence="2">Leaf</tissue>
    </source>
</reference>
<feature type="compositionally biased region" description="Basic and acidic residues" evidence="1">
    <location>
        <begin position="53"/>
        <end position="72"/>
    </location>
</feature>
<organism evidence="2 3">
    <name type="scientific">Brassica cretica</name>
    <name type="common">Mustard</name>
    <dbReference type="NCBI Taxonomy" id="69181"/>
    <lineage>
        <taxon>Eukaryota</taxon>
        <taxon>Viridiplantae</taxon>
        <taxon>Streptophyta</taxon>
        <taxon>Embryophyta</taxon>
        <taxon>Tracheophyta</taxon>
        <taxon>Spermatophyta</taxon>
        <taxon>Magnoliopsida</taxon>
        <taxon>eudicotyledons</taxon>
        <taxon>Gunneridae</taxon>
        <taxon>Pentapetalae</taxon>
        <taxon>rosids</taxon>
        <taxon>malvids</taxon>
        <taxon>Brassicales</taxon>
        <taxon>Brassicaceae</taxon>
        <taxon>Brassiceae</taxon>
        <taxon>Brassica</taxon>
    </lineage>
</organism>
<gene>
    <name evidence="2" type="ORF">F2Q69_00050579</name>
</gene>
<dbReference type="Proteomes" id="UP000712600">
    <property type="component" value="Unassembled WGS sequence"/>
</dbReference>
<comment type="caution">
    <text evidence="2">The sequence shown here is derived from an EMBL/GenBank/DDBJ whole genome shotgun (WGS) entry which is preliminary data.</text>
</comment>
<protein>
    <submittedName>
        <fullName evidence="2">Uncharacterized protein</fullName>
    </submittedName>
</protein>
<accession>A0A8S9Q1H5</accession>
<evidence type="ECO:0000256" key="1">
    <source>
        <dbReference type="SAM" id="MobiDB-lite"/>
    </source>
</evidence>
<dbReference type="AlphaFoldDB" id="A0A8S9Q1H5"/>